<comment type="caution">
    <text evidence="1">The sequence shown here is derived from an EMBL/GenBank/DDBJ whole genome shotgun (WGS) entry which is preliminary data.</text>
</comment>
<accession>A0A392SUJ8</accession>
<evidence type="ECO:0000313" key="1">
    <source>
        <dbReference type="EMBL" id="MCI52511.1"/>
    </source>
</evidence>
<dbReference type="Proteomes" id="UP000265520">
    <property type="component" value="Unassembled WGS sequence"/>
</dbReference>
<name>A0A392SUJ8_9FABA</name>
<sequence length="53" mass="6099">MFLSCPVFAPLWNQVRAWIGISSADPELLQDHFVQFIYCSGGLRARRSFLQLI</sequence>
<proteinExistence type="predicted"/>
<keyword evidence="2" id="KW-1185">Reference proteome</keyword>
<feature type="non-terminal residue" evidence="1">
    <location>
        <position position="53"/>
    </location>
</feature>
<dbReference type="EMBL" id="LXQA010448347">
    <property type="protein sequence ID" value="MCI52511.1"/>
    <property type="molecule type" value="Genomic_DNA"/>
</dbReference>
<evidence type="ECO:0000313" key="2">
    <source>
        <dbReference type="Proteomes" id="UP000265520"/>
    </source>
</evidence>
<dbReference type="AlphaFoldDB" id="A0A392SUJ8"/>
<protein>
    <submittedName>
        <fullName evidence="1">Glutamate-gated kainate-type ion channel receptor subunit GluR5</fullName>
    </submittedName>
</protein>
<organism evidence="1 2">
    <name type="scientific">Trifolium medium</name>
    <dbReference type="NCBI Taxonomy" id="97028"/>
    <lineage>
        <taxon>Eukaryota</taxon>
        <taxon>Viridiplantae</taxon>
        <taxon>Streptophyta</taxon>
        <taxon>Embryophyta</taxon>
        <taxon>Tracheophyta</taxon>
        <taxon>Spermatophyta</taxon>
        <taxon>Magnoliopsida</taxon>
        <taxon>eudicotyledons</taxon>
        <taxon>Gunneridae</taxon>
        <taxon>Pentapetalae</taxon>
        <taxon>rosids</taxon>
        <taxon>fabids</taxon>
        <taxon>Fabales</taxon>
        <taxon>Fabaceae</taxon>
        <taxon>Papilionoideae</taxon>
        <taxon>50 kb inversion clade</taxon>
        <taxon>NPAAA clade</taxon>
        <taxon>Hologalegina</taxon>
        <taxon>IRL clade</taxon>
        <taxon>Trifolieae</taxon>
        <taxon>Trifolium</taxon>
    </lineage>
</organism>
<keyword evidence="1" id="KW-0675">Receptor</keyword>
<reference evidence="1 2" key="1">
    <citation type="journal article" date="2018" name="Front. Plant Sci.">
        <title>Red Clover (Trifolium pratense) and Zigzag Clover (T. medium) - A Picture of Genomic Similarities and Differences.</title>
        <authorList>
            <person name="Dluhosova J."/>
            <person name="Istvanek J."/>
            <person name="Nedelnik J."/>
            <person name="Repkova J."/>
        </authorList>
    </citation>
    <scope>NUCLEOTIDE SEQUENCE [LARGE SCALE GENOMIC DNA]</scope>
    <source>
        <strain evidence="2">cv. 10/8</strain>
        <tissue evidence="1">Leaf</tissue>
    </source>
</reference>